<keyword evidence="3" id="KW-0808">Transferase</keyword>
<dbReference type="NCBIfam" id="TIGR00006">
    <property type="entry name" value="16S rRNA (cytosine(1402)-N(4))-methyltransferase RsmH"/>
    <property type="match status" value="1"/>
</dbReference>
<dbReference type="SUPFAM" id="SSF81799">
    <property type="entry name" value="Putative methyltransferase TM0872, insert domain"/>
    <property type="match status" value="1"/>
</dbReference>
<evidence type="ECO:0000256" key="5">
    <source>
        <dbReference type="SAM" id="Coils"/>
    </source>
</evidence>
<organism evidence="6 7">
    <name type="scientific">Hevea brasiliensis</name>
    <name type="common">Para rubber tree</name>
    <name type="synonym">Siphonia brasiliensis</name>
    <dbReference type="NCBI Taxonomy" id="3981"/>
    <lineage>
        <taxon>Eukaryota</taxon>
        <taxon>Viridiplantae</taxon>
        <taxon>Streptophyta</taxon>
        <taxon>Embryophyta</taxon>
        <taxon>Tracheophyta</taxon>
        <taxon>Spermatophyta</taxon>
        <taxon>Magnoliopsida</taxon>
        <taxon>eudicotyledons</taxon>
        <taxon>Gunneridae</taxon>
        <taxon>Pentapetalae</taxon>
        <taxon>rosids</taxon>
        <taxon>fabids</taxon>
        <taxon>Malpighiales</taxon>
        <taxon>Euphorbiaceae</taxon>
        <taxon>Crotonoideae</taxon>
        <taxon>Micrandreae</taxon>
        <taxon>Hevea</taxon>
    </lineage>
</organism>
<gene>
    <name evidence="6" type="ORF">GH714_042690</name>
</gene>
<evidence type="ECO:0000256" key="2">
    <source>
        <dbReference type="ARBA" id="ARBA00022603"/>
    </source>
</evidence>
<dbReference type="EMBL" id="JAAGAX010000511">
    <property type="protein sequence ID" value="KAF2281866.1"/>
    <property type="molecule type" value="Genomic_DNA"/>
</dbReference>
<dbReference type="Proteomes" id="UP000467840">
    <property type="component" value="Unassembled WGS sequence"/>
</dbReference>
<evidence type="ECO:0000313" key="7">
    <source>
        <dbReference type="Proteomes" id="UP000467840"/>
    </source>
</evidence>
<dbReference type="PANTHER" id="PTHR11265:SF0">
    <property type="entry name" value="12S RRNA N4-METHYLCYTIDINE METHYLTRANSFERASE"/>
    <property type="match status" value="1"/>
</dbReference>
<dbReference type="SUPFAM" id="SSF53335">
    <property type="entry name" value="S-adenosyl-L-methionine-dependent methyltransferases"/>
    <property type="match status" value="1"/>
</dbReference>
<evidence type="ECO:0000256" key="4">
    <source>
        <dbReference type="ARBA" id="ARBA00022691"/>
    </source>
</evidence>
<keyword evidence="2" id="KW-0489">Methyltransferase</keyword>
<accession>A0A6A6K1B5</accession>
<evidence type="ECO:0000256" key="3">
    <source>
        <dbReference type="ARBA" id="ARBA00022679"/>
    </source>
</evidence>
<dbReference type="PANTHER" id="PTHR11265">
    <property type="entry name" value="S-ADENOSYL-METHYLTRANSFERASE MRAW"/>
    <property type="match status" value="1"/>
</dbReference>
<keyword evidence="5" id="KW-0175">Coiled coil</keyword>
<keyword evidence="4" id="KW-0949">S-adenosyl-L-methionine</keyword>
<comment type="similarity">
    <text evidence="1">Belongs to the methyltransferase superfamily. RsmH family.</text>
</comment>
<comment type="caution">
    <text evidence="6">The sequence shown here is derived from an EMBL/GenBank/DDBJ whole genome shotgun (WGS) entry which is preliminary data.</text>
</comment>
<dbReference type="Gene3D" id="3.40.50.150">
    <property type="entry name" value="Vaccinia Virus protein VP39"/>
    <property type="match status" value="1"/>
</dbReference>
<dbReference type="InterPro" id="IPR002903">
    <property type="entry name" value="RsmH"/>
</dbReference>
<dbReference type="AlphaFoldDB" id="A0A6A6K1B5"/>
<dbReference type="GO" id="GO:0071424">
    <property type="term" value="F:rRNA (cytosine-N4-)-methyltransferase activity"/>
    <property type="evidence" value="ECO:0007669"/>
    <property type="project" value="TreeGrafter"/>
</dbReference>
<proteinExistence type="inferred from homology"/>
<dbReference type="Gene3D" id="1.10.150.170">
    <property type="entry name" value="Putative methyltransferase TM0872, insert domain"/>
    <property type="match status" value="1"/>
</dbReference>
<keyword evidence="7" id="KW-1185">Reference proteome</keyword>
<dbReference type="InterPro" id="IPR029063">
    <property type="entry name" value="SAM-dependent_MTases_sf"/>
</dbReference>
<sequence>MVHKPVLLNEVVEALSPEDGRTYVDATFGGGGYSRRILETARCAVYAIDQDAVVKQYFDELLQSFPGRLNLSISRFSKLREVMISFGIDEVDGVVFDLGTSAMQLADSSRGFSFMNSGLLDMRMCSSSSRDAAMFVNTVPEKEMADIIYQYGGERYSRRVARAIVDARRKCKIRNTGDLATIIRSAVPRSRVHPIDPATRTFQAIRIWVNNELEELQAGLEAAAEILKIGGKVLVTSFHSLEDRVVKHKFRSLCDMGFSLVNKKVITPTDEEIKNNPRSRSVCAFTIGVFRVKFYVRDMQKSLVQVQKEIVKVNDEISALRAEWTALNNPERLTMLAAKYLRVTTT</sequence>
<dbReference type="HAMAP" id="MF_01007">
    <property type="entry name" value="16SrRNA_methyltr_H"/>
    <property type="match status" value="1"/>
</dbReference>
<reference evidence="6 7" key="1">
    <citation type="journal article" date="2020" name="Mol. Plant">
        <title>The Chromosome-Based Rubber Tree Genome Provides New Insights into Spurge Genome Evolution and Rubber Biosynthesis.</title>
        <authorList>
            <person name="Liu J."/>
            <person name="Shi C."/>
            <person name="Shi C.C."/>
            <person name="Li W."/>
            <person name="Zhang Q.J."/>
            <person name="Zhang Y."/>
            <person name="Li K."/>
            <person name="Lu H.F."/>
            <person name="Shi C."/>
            <person name="Zhu S.T."/>
            <person name="Xiao Z.Y."/>
            <person name="Nan H."/>
            <person name="Yue Y."/>
            <person name="Zhu X.G."/>
            <person name="Wu Y."/>
            <person name="Hong X.N."/>
            <person name="Fan G.Y."/>
            <person name="Tong Y."/>
            <person name="Zhang D."/>
            <person name="Mao C.L."/>
            <person name="Liu Y.L."/>
            <person name="Hao S.J."/>
            <person name="Liu W.Q."/>
            <person name="Lv M.Q."/>
            <person name="Zhang H.B."/>
            <person name="Liu Y."/>
            <person name="Hu-Tang G.R."/>
            <person name="Wang J.P."/>
            <person name="Wang J.H."/>
            <person name="Sun Y.H."/>
            <person name="Ni S.B."/>
            <person name="Chen W.B."/>
            <person name="Zhang X.C."/>
            <person name="Jiao Y.N."/>
            <person name="Eichler E.E."/>
            <person name="Li G.H."/>
            <person name="Liu X."/>
            <person name="Gao L.Z."/>
        </authorList>
    </citation>
    <scope>NUCLEOTIDE SEQUENCE [LARGE SCALE GENOMIC DNA]</scope>
    <source>
        <strain evidence="7">cv. GT1</strain>
        <tissue evidence="6">Leaf</tissue>
    </source>
</reference>
<protein>
    <submittedName>
        <fullName evidence="6">Uncharacterized protein</fullName>
    </submittedName>
</protein>
<evidence type="ECO:0000313" key="6">
    <source>
        <dbReference type="EMBL" id="KAF2281866.1"/>
    </source>
</evidence>
<evidence type="ECO:0000256" key="1">
    <source>
        <dbReference type="ARBA" id="ARBA00010396"/>
    </source>
</evidence>
<dbReference type="GO" id="GO:0070475">
    <property type="term" value="P:rRNA base methylation"/>
    <property type="evidence" value="ECO:0007669"/>
    <property type="project" value="TreeGrafter"/>
</dbReference>
<name>A0A6A6K1B5_HEVBR</name>
<feature type="coiled-coil region" evidence="5">
    <location>
        <begin position="296"/>
        <end position="323"/>
    </location>
</feature>
<dbReference type="InterPro" id="IPR023397">
    <property type="entry name" value="SAM-dep_MeTrfase_MraW_recog"/>
</dbReference>
<dbReference type="Pfam" id="PF01795">
    <property type="entry name" value="Methyltransf_5"/>
    <property type="match status" value="1"/>
</dbReference>
<dbReference type="PIRSF" id="PIRSF004486">
    <property type="entry name" value="MraW"/>
    <property type="match status" value="1"/>
</dbReference>